<proteinExistence type="predicted"/>
<dbReference type="AlphaFoldDB" id="A0A6J6WPW1"/>
<accession>A0A6J6WPW1</accession>
<dbReference type="InterPro" id="IPR006115">
    <property type="entry name" value="6PGDH_NADP-bd"/>
</dbReference>
<dbReference type="EMBL" id="CAFAAH010000006">
    <property type="protein sequence ID" value="CAB4786800.1"/>
    <property type="molecule type" value="Genomic_DNA"/>
</dbReference>
<evidence type="ECO:0000313" key="3">
    <source>
        <dbReference type="EMBL" id="CAB4658693.1"/>
    </source>
</evidence>
<protein>
    <submittedName>
        <fullName evidence="4">Unannotated protein</fullName>
    </submittedName>
</protein>
<evidence type="ECO:0000259" key="2">
    <source>
        <dbReference type="Pfam" id="PF03446"/>
    </source>
</evidence>
<feature type="domain" description="6-phosphogluconate dehydrogenase NADP-binding" evidence="2">
    <location>
        <begin position="15"/>
        <end position="173"/>
    </location>
</feature>
<sequence length="296" mass="29773">MQQEAIKNPSIESMSIGVVGLGDIGGGAARSIAAAGHQLVVCDLRADVLEGFAEIATLATSPAELARQCTITLISVVNDAQVREVVTGANGLLSGAAAGSIIIVASTISPVTVIDLAAKAEKSGVSLIDCGVSGGPSAAATGDLICMVGGAEEVIERARPALDSFSSLVVHMGDLGSGLIAKLARNVVQYGSWLAAFEGQRIAEAAGIELSKLAAVIRASDAKIGGASTLMFRPTVAPMGPDDHEGLVGAMRAAAELAQKDLATALQTAAQLGLELPGALVTQKYCDSIFGVGEVL</sequence>
<gene>
    <name evidence="3" type="ORF">UFOPK2242_00829</name>
    <name evidence="4" type="ORF">UFOPK2996_00130</name>
</gene>
<dbReference type="InterPro" id="IPR036291">
    <property type="entry name" value="NAD(P)-bd_dom_sf"/>
</dbReference>
<dbReference type="SUPFAM" id="SSF51735">
    <property type="entry name" value="NAD(P)-binding Rossmann-fold domains"/>
    <property type="match status" value="1"/>
</dbReference>
<dbReference type="PANTHER" id="PTHR43060:SF15">
    <property type="entry name" value="3-HYDROXYISOBUTYRATE DEHYDROGENASE-LIKE 1, MITOCHONDRIAL-RELATED"/>
    <property type="match status" value="1"/>
</dbReference>
<dbReference type="SUPFAM" id="SSF48179">
    <property type="entry name" value="6-phosphogluconate dehydrogenase C-terminal domain-like"/>
    <property type="match status" value="1"/>
</dbReference>
<dbReference type="PANTHER" id="PTHR43060">
    <property type="entry name" value="3-HYDROXYISOBUTYRATE DEHYDROGENASE-LIKE 1, MITOCHONDRIAL-RELATED"/>
    <property type="match status" value="1"/>
</dbReference>
<dbReference type="GO" id="GO:0016491">
    <property type="term" value="F:oxidoreductase activity"/>
    <property type="evidence" value="ECO:0007669"/>
    <property type="project" value="UniProtKB-KW"/>
</dbReference>
<evidence type="ECO:0000313" key="4">
    <source>
        <dbReference type="EMBL" id="CAB4786800.1"/>
    </source>
</evidence>
<organism evidence="4">
    <name type="scientific">freshwater metagenome</name>
    <dbReference type="NCBI Taxonomy" id="449393"/>
    <lineage>
        <taxon>unclassified sequences</taxon>
        <taxon>metagenomes</taxon>
        <taxon>ecological metagenomes</taxon>
    </lineage>
</organism>
<dbReference type="Pfam" id="PF03446">
    <property type="entry name" value="NAD_binding_2"/>
    <property type="match status" value="1"/>
</dbReference>
<dbReference type="InterPro" id="IPR013328">
    <property type="entry name" value="6PGD_dom2"/>
</dbReference>
<keyword evidence="1" id="KW-0560">Oxidoreductase</keyword>
<dbReference type="InterPro" id="IPR015815">
    <property type="entry name" value="HIBADH-related"/>
</dbReference>
<dbReference type="GO" id="GO:0050661">
    <property type="term" value="F:NADP binding"/>
    <property type="evidence" value="ECO:0007669"/>
    <property type="project" value="InterPro"/>
</dbReference>
<evidence type="ECO:0000256" key="1">
    <source>
        <dbReference type="ARBA" id="ARBA00023002"/>
    </source>
</evidence>
<dbReference type="InterPro" id="IPR008927">
    <property type="entry name" value="6-PGluconate_DH-like_C_sf"/>
</dbReference>
<dbReference type="EMBL" id="CAEZWM010000092">
    <property type="protein sequence ID" value="CAB4658693.1"/>
    <property type="molecule type" value="Genomic_DNA"/>
</dbReference>
<dbReference type="PIRSF" id="PIRSF000103">
    <property type="entry name" value="HIBADH"/>
    <property type="match status" value="1"/>
</dbReference>
<dbReference type="Gene3D" id="3.40.50.720">
    <property type="entry name" value="NAD(P)-binding Rossmann-like Domain"/>
    <property type="match status" value="1"/>
</dbReference>
<name>A0A6J6WPW1_9ZZZZ</name>
<dbReference type="Gene3D" id="1.10.1040.10">
    <property type="entry name" value="N-(1-d-carboxylethyl)-l-norvaline Dehydrogenase, domain 2"/>
    <property type="match status" value="1"/>
</dbReference>
<reference evidence="4" key="1">
    <citation type="submission" date="2020-05" db="EMBL/GenBank/DDBJ databases">
        <authorList>
            <person name="Chiriac C."/>
            <person name="Salcher M."/>
            <person name="Ghai R."/>
            <person name="Kavagutti S V."/>
        </authorList>
    </citation>
    <scope>NUCLEOTIDE SEQUENCE</scope>
</reference>